<protein>
    <recommendedName>
        <fullName evidence="5">ETS domain-containing protein</fullName>
    </recommendedName>
</protein>
<dbReference type="SMART" id="SM00413">
    <property type="entry name" value="ETS"/>
    <property type="match status" value="1"/>
</dbReference>
<keyword evidence="2 3" id="KW-0238">DNA-binding</keyword>
<dbReference type="PROSITE" id="PS50061">
    <property type="entry name" value="ETS_DOMAIN_3"/>
    <property type="match status" value="1"/>
</dbReference>
<dbReference type="InterPro" id="IPR046328">
    <property type="entry name" value="ETS_fam"/>
</dbReference>
<dbReference type="Pfam" id="PF00178">
    <property type="entry name" value="Ets"/>
    <property type="match status" value="1"/>
</dbReference>
<dbReference type="AlphaFoldDB" id="A0A9J6FS16"/>
<reference evidence="6 7" key="1">
    <citation type="journal article" date="2020" name="Cell">
        <title>Large-Scale Comparative Analyses of Tick Genomes Elucidate Their Genetic Diversity and Vector Capacities.</title>
        <authorList>
            <consortium name="Tick Genome and Microbiome Consortium (TIGMIC)"/>
            <person name="Jia N."/>
            <person name="Wang J."/>
            <person name="Shi W."/>
            <person name="Du L."/>
            <person name="Sun Y."/>
            <person name="Zhan W."/>
            <person name="Jiang J.F."/>
            <person name="Wang Q."/>
            <person name="Zhang B."/>
            <person name="Ji P."/>
            <person name="Bell-Sakyi L."/>
            <person name="Cui X.M."/>
            <person name="Yuan T.T."/>
            <person name="Jiang B.G."/>
            <person name="Yang W.F."/>
            <person name="Lam T.T."/>
            <person name="Chang Q.C."/>
            <person name="Ding S.J."/>
            <person name="Wang X.J."/>
            <person name="Zhu J.G."/>
            <person name="Ruan X.D."/>
            <person name="Zhao L."/>
            <person name="Wei J.T."/>
            <person name="Ye R.Z."/>
            <person name="Que T.C."/>
            <person name="Du C.H."/>
            <person name="Zhou Y.H."/>
            <person name="Cheng J.X."/>
            <person name="Dai P.F."/>
            <person name="Guo W.B."/>
            <person name="Han X.H."/>
            <person name="Huang E.J."/>
            <person name="Li L.F."/>
            <person name="Wei W."/>
            <person name="Gao Y.C."/>
            <person name="Liu J.Z."/>
            <person name="Shao H.Z."/>
            <person name="Wang X."/>
            <person name="Wang C.C."/>
            <person name="Yang T.C."/>
            <person name="Huo Q.B."/>
            <person name="Li W."/>
            <person name="Chen H.Y."/>
            <person name="Chen S.E."/>
            <person name="Zhou L.G."/>
            <person name="Ni X.B."/>
            <person name="Tian J.H."/>
            <person name="Sheng Y."/>
            <person name="Liu T."/>
            <person name="Pan Y.S."/>
            <person name="Xia L.Y."/>
            <person name="Li J."/>
            <person name="Zhao F."/>
            <person name="Cao W.C."/>
        </authorList>
    </citation>
    <scope>NUCLEOTIDE SEQUENCE [LARGE SCALE GENOMIC DNA]</scope>
    <source>
        <strain evidence="6">HaeL-2018</strain>
    </source>
</reference>
<evidence type="ECO:0000313" key="7">
    <source>
        <dbReference type="Proteomes" id="UP000821853"/>
    </source>
</evidence>
<feature type="compositionally biased region" description="Basic and acidic residues" evidence="4">
    <location>
        <begin position="161"/>
        <end position="176"/>
    </location>
</feature>
<feature type="domain" description="ETS" evidence="5">
    <location>
        <begin position="68"/>
        <end position="148"/>
    </location>
</feature>
<dbReference type="SUPFAM" id="SSF46785">
    <property type="entry name" value="Winged helix' DNA-binding domain"/>
    <property type="match status" value="1"/>
</dbReference>
<evidence type="ECO:0000259" key="5">
    <source>
        <dbReference type="PROSITE" id="PS50061"/>
    </source>
</evidence>
<evidence type="ECO:0000256" key="2">
    <source>
        <dbReference type="ARBA" id="ARBA00023125"/>
    </source>
</evidence>
<sequence length="216" mass="23733">MLSCFPANLWAAAGESPVKFEPPPSPPVSPACGAQPLAAEPVPDCFAAASEERPQALACSAAGRGGSLQLWQFLAALLRNPGNAPCIAWTGRGLEFKLTDPEEVARRWGVQKNRPAMNYDKLSRSLRYYYEKGIMQKVAGERYVYKFVCDPELVGSSPDMLKPRFHDGRAHKEPSEPHQSPPQTWHARPNITGTQEYAPFPVYSTDYATPIALEGC</sequence>
<dbReference type="GO" id="GO:0005634">
    <property type="term" value="C:nucleus"/>
    <property type="evidence" value="ECO:0007669"/>
    <property type="project" value="UniProtKB-SubCell"/>
</dbReference>
<dbReference type="VEuPathDB" id="VectorBase:HLOH_045818"/>
<dbReference type="PRINTS" id="PR00454">
    <property type="entry name" value="ETSDOMAIN"/>
</dbReference>
<dbReference type="GO" id="GO:0000981">
    <property type="term" value="F:DNA-binding transcription factor activity, RNA polymerase II-specific"/>
    <property type="evidence" value="ECO:0007669"/>
    <property type="project" value="TreeGrafter"/>
</dbReference>
<dbReference type="Proteomes" id="UP000821853">
    <property type="component" value="Chromosome 2"/>
</dbReference>
<keyword evidence="3" id="KW-0539">Nucleus</keyword>
<accession>A0A9J6FS16</accession>
<comment type="subcellular location">
    <subcellularLocation>
        <location evidence="3">Nucleus</location>
    </subcellularLocation>
</comment>
<dbReference type="InterPro" id="IPR000418">
    <property type="entry name" value="Ets_dom"/>
</dbReference>
<comment type="caution">
    <text evidence="6">The sequence shown here is derived from an EMBL/GenBank/DDBJ whole genome shotgun (WGS) entry which is preliminary data.</text>
</comment>
<evidence type="ECO:0000256" key="3">
    <source>
        <dbReference type="RuleBase" id="RU004019"/>
    </source>
</evidence>
<dbReference type="EMBL" id="JABSTR010000004">
    <property type="protein sequence ID" value="KAH9368998.1"/>
    <property type="molecule type" value="Genomic_DNA"/>
</dbReference>
<dbReference type="Gene3D" id="1.10.10.10">
    <property type="entry name" value="Winged helix-like DNA-binding domain superfamily/Winged helix DNA-binding domain"/>
    <property type="match status" value="1"/>
</dbReference>
<comment type="similarity">
    <text evidence="1 3">Belongs to the ETS family.</text>
</comment>
<dbReference type="OMA" id="WHARPNI"/>
<dbReference type="GO" id="GO:0030154">
    <property type="term" value="P:cell differentiation"/>
    <property type="evidence" value="ECO:0007669"/>
    <property type="project" value="TreeGrafter"/>
</dbReference>
<evidence type="ECO:0000256" key="4">
    <source>
        <dbReference type="SAM" id="MobiDB-lite"/>
    </source>
</evidence>
<dbReference type="GO" id="GO:0043565">
    <property type="term" value="F:sequence-specific DNA binding"/>
    <property type="evidence" value="ECO:0007669"/>
    <property type="project" value="InterPro"/>
</dbReference>
<gene>
    <name evidence="6" type="ORF">HPB48_002656</name>
</gene>
<keyword evidence="7" id="KW-1185">Reference proteome</keyword>
<dbReference type="InterPro" id="IPR036388">
    <property type="entry name" value="WH-like_DNA-bd_sf"/>
</dbReference>
<dbReference type="PANTHER" id="PTHR11849">
    <property type="entry name" value="ETS"/>
    <property type="match status" value="1"/>
</dbReference>
<dbReference type="InterPro" id="IPR036390">
    <property type="entry name" value="WH_DNA-bd_sf"/>
</dbReference>
<evidence type="ECO:0000313" key="6">
    <source>
        <dbReference type="EMBL" id="KAH9368998.1"/>
    </source>
</evidence>
<evidence type="ECO:0000256" key="1">
    <source>
        <dbReference type="ARBA" id="ARBA00005562"/>
    </source>
</evidence>
<feature type="region of interest" description="Disordered" evidence="4">
    <location>
        <begin position="160"/>
        <end position="189"/>
    </location>
</feature>
<dbReference type="OrthoDB" id="10067219at2759"/>
<dbReference type="PANTHER" id="PTHR11849:SF282">
    <property type="entry name" value="ETV5-RELATED PROTEIN ETS96B"/>
    <property type="match status" value="1"/>
</dbReference>
<name>A0A9J6FS16_HAELO</name>
<organism evidence="6 7">
    <name type="scientific">Haemaphysalis longicornis</name>
    <name type="common">Bush tick</name>
    <dbReference type="NCBI Taxonomy" id="44386"/>
    <lineage>
        <taxon>Eukaryota</taxon>
        <taxon>Metazoa</taxon>
        <taxon>Ecdysozoa</taxon>
        <taxon>Arthropoda</taxon>
        <taxon>Chelicerata</taxon>
        <taxon>Arachnida</taxon>
        <taxon>Acari</taxon>
        <taxon>Parasitiformes</taxon>
        <taxon>Ixodida</taxon>
        <taxon>Ixodoidea</taxon>
        <taxon>Ixodidae</taxon>
        <taxon>Haemaphysalinae</taxon>
        <taxon>Haemaphysalis</taxon>
    </lineage>
</organism>
<proteinExistence type="inferred from homology"/>
<dbReference type="PROSITE" id="PS00346">
    <property type="entry name" value="ETS_DOMAIN_2"/>
    <property type="match status" value="1"/>
</dbReference>